<evidence type="ECO:0000256" key="1">
    <source>
        <dbReference type="ARBA" id="ARBA00004651"/>
    </source>
</evidence>
<evidence type="ECO:0000256" key="10">
    <source>
        <dbReference type="HAMAP-Rule" id="MF_02078"/>
    </source>
</evidence>
<dbReference type="InterPro" id="IPR051050">
    <property type="entry name" value="Lipid_II_flippase_MurJ/MviN"/>
</dbReference>
<feature type="transmembrane region" description="Helical" evidence="10">
    <location>
        <begin position="389"/>
        <end position="408"/>
    </location>
</feature>
<evidence type="ECO:0000313" key="13">
    <source>
        <dbReference type="Proteomes" id="UP000002033"/>
    </source>
</evidence>
<accession>D8JY63</accession>
<keyword evidence="5 10" id="KW-0573">Peptidoglycan synthesis</keyword>
<evidence type="ECO:0000256" key="9">
    <source>
        <dbReference type="ARBA" id="ARBA00061532"/>
    </source>
</evidence>
<evidence type="ECO:0000256" key="7">
    <source>
        <dbReference type="ARBA" id="ARBA00023136"/>
    </source>
</evidence>
<evidence type="ECO:0000256" key="6">
    <source>
        <dbReference type="ARBA" id="ARBA00022989"/>
    </source>
</evidence>
<evidence type="ECO:0000313" key="12">
    <source>
        <dbReference type="EMBL" id="ADJ25267.1"/>
    </source>
</evidence>
<dbReference type="eggNOG" id="COG0728">
    <property type="taxonomic scope" value="Bacteria"/>
</dbReference>
<comment type="pathway">
    <text evidence="10">Cell wall biogenesis; peptidoglycan biosynthesis.</text>
</comment>
<feature type="transmembrane region" description="Helical" evidence="10">
    <location>
        <begin position="414"/>
        <end position="435"/>
    </location>
</feature>
<evidence type="ECO:0000256" key="11">
    <source>
        <dbReference type="PIRNR" id="PIRNR002869"/>
    </source>
</evidence>
<feature type="transmembrane region" description="Helical" evidence="10">
    <location>
        <begin position="189"/>
        <end position="212"/>
    </location>
</feature>
<keyword evidence="13" id="KW-1185">Reference proteome</keyword>
<feature type="transmembrane region" description="Helical" evidence="10">
    <location>
        <begin position="356"/>
        <end position="377"/>
    </location>
</feature>
<gene>
    <name evidence="10" type="primary">murJ</name>
    <name evidence="12" type="ordered locus">Hden_3476</name>
</gene>
<comment type="similarity">
    <text evidence="9 10 11">Belongs to the MurJ/MviN family.</text>
</comment>
<dbReference type="GO" id="GO:0008360">
    <property type="term" value="P:regulation of cell shape"/>
    <property type="evidence" value="ECO:0007669"/>
    <property type="project" value="UniProtKB-UniRule"/>
</dbReference>
<dbReference type="Pfam" id="PF03023">
    <property type="entry name" value="MurJ"/>
    <property type="match status" value="1"/>
</dbReference>
<feature type="transmembrane region" description="Helical" evidence="10">
    <location>
        <begin position="456"/>
        <end position="476"/>
    </location>
</feature>
<dbReference type="InterPro" id="IPR004268">
    <property type="entry name" value="MurJ"/>
</dbReference>
<comment type="function">
    <text evidence="8 10 11">Involved in peptidoglycan biosynthesis. Transports lipid-linked peptidoglycan precursors from the inner to the outer leaflet of the cytoplasmic membrane.</text>
</comment>
<keyword evidence="2 10" id="KW-1003">Cell membrane</keyword>
<dbReference type="KEGG" id="hdn:Hden_3476"/>
<keyword evidence="10 11" id="KW-0813">Transport</keyword>
<organism evidence="12 13">
    <name type="scientific">Hyphomicrobium denitrificans (strain ATCC 51888 / DSM 1869 / NCIMB 11706 / TK 0415)</name>
    <dbReference type="NCBI Taxonomy" id="582899"/>
    <lineage>
        <taxon>Bacteria</taxon>
        <taxon>Pseudomonadati</taxon>
        <taxon>Pseudomonadota</taxon>
        <taxon>Alphaproteobacteria</taxon>
        <taxon>Hyphomicrobiales</taxon>
        <taxon>Hyphomicrobiaceae</taxon>
        <taxon>Hyphomicrobium</taxon>
    </lineage>
</organism>
<keyword evidence="3 10" id="KW-0812">Transmembrane</keyword>
<dbReference type="OrthoDB" id="9816572at2"/>
<dbReference type="PANTHER" id="PTHR47019">
    <property type="entry name" value="LIPID II FLIPPASE MURJ"/>
    <property type="match status" value="1"/>
</dbReference>
<keyword evidence="7 10" id="KW-0472">Membrane</keyword>
<dbReference type="AlphaFoldDB" id="D8JY63"/>
<dbReference type="GO" id="GO:0071555">
    <property type="term" value="P:cell wall organization"/>
    <property type="evidence" value="ECO:0007669"/>
    <property type="project" value="UniProtKB-UniRule"/>
</dbReference>
<proteinExistence type="inferred from homology"/>
<evidence type="ECO:0000256" key="2">
    <source>
        <dbReference type="ARBA" id="ARBA00022475"/>
    </source>
</evidence>
<dbReference type="HOGENOM" id="CLU_006797_5_0_5"/>
<feature type="transmembrane region" description="Helical" evidence="10">
    <location>
        <begin position="91"/>
        <end position="113"/>
    </location>
</feature>
<feature type="transmembrane region" description="Helical" evidence="10">
    <location>
        <begin position="233"/>
        <end position="257"/>
    </location>
</feature>
<feature type="transmembrane region" description="Helical" evidence="10">
    <location>
        <begin position="133"/>
        <end position="151"/>
    </location>
</feature>
<dbReference type="Proteomes" id="UP000002033">
    <property type="component" value="Chromosome"/>
</dbReference>
<dbReference type="EMBL" id="CP002083">
    <property type="protein sequence ID" value="ADJ25267.1"/>
    <property type="molecule type" value="Genomic_DNA"/>
</dbReference>
<dbReference type="STRING" id="582899.Hden_3476"/>
<dbReference type="HAMAP" id="MF_02078">
    <property type="entry name" value="MurJ_MviN"/>
    <property type="match status" value="1"/>
</dbReference>
<evidence type="ECO:0000256" key="5">
    <source>
        <dbReference type="ARBA" id="ARBA00022984"/>
    </source>
</evidence>
<evidence type="ECO:0000256" key="3">
    <source>
        <dbReference type="ARBA" id="ARBA00022692"/>
    </source>
</evidence>
<reference evidence="13" key="1">
    <citation type="journal article" date="2011" name="J. Bacteriol.">
        <title>Genome sequences of eight morphologically diverse alphaproteobacteria.</title>
        <authorList>
            <consortium name="US DOE Joint Genome Institute"/>
            <person name="Brown P.J."/>
            <person name="Kysela D.T."/>
            <person name="Buechlein A."/>
            <person name="Hemmerich C."/>
            <person name="Brun Y.V."/>
        </authorList>
    </citation>
    <scope>NUCLEOTIDE SEQUENCE [LARGE SCALE GENOMIC DNA]</scope>
    <source>
        <strain evidence="13">ATCC 51888 / DSM 1869 / NCIB 11706 / TK 0415</strain>
    </source>
</reference>
<feature type="transmembrane region" description="Helical" evidence="10">
    <location>
        <begin position="316"/>
        <end position="336"/>
    </location>
</feature>
<keyword evidence="6 10" id="KW-1133">Transmembrane helix</keyword>
<evidence type="ECO:0000256" key="4">
    <source>
        <dbReference type="ARBA" id="ARBA00022960"/>
    </source>
</evidence>
<dbReference type="UniPathway" id="UPA00219"/>
<feature type="transmembrane region" description="Helical" evidence="10">
    <location>
        <begin position="26"/>
        <end position="45"/>
    </location>
</feature>
<keyword evidence="10 11" id="KW-0961">Cell wall biogenesis/degradation</keyword>
<dbReference type="CDD" id="cd13123">
    <property type="entry name" value="MATE_MurJ_like"/>
    <property type="match status" value="1"/>
</dbReference>
<feature type="transmembrane region" description="Helical" evidence="10">
    <location>
        <begin position="277"/>
        <end position="295"/>
    </location>
</feature>
<protein>
    <recommendedName>
        <fullName evidence="10">Probable lipid II flippase MurJ</fullName>
    </recommendedName>
</protein>
<feature type="transmembrane region" description="Helical" evidence="10">
    <location>
        <begin position="163"/>
        <end position="183"/>
    </location>
</feature>
<dbReference type="GO" id="GO:0034204">
    <property type="term" value="P:lipid translocation"/>
    <property type="evidence" value="ECO:0007669"/>
    <property type="project" value="TreeGrafter"/>
</dbReference>
<dbReference type="PIRSF" id="PIRSF002869">
    <property type="entry name" value="MviN"/>
    <property type="match status" value="1"/>
</dbReference>
<comment type="subcellular location">
    <subcellularLocation>
        <location evidence="10">Cell inner membrane</location>
        <topology evidence="10">Multi-pass membrane protein</topology>
    </subcellularLocation>
    <subcellularLocation>
        <location evidence="1">Cell membrane</location>
        <topology evidence="1">Multi-pass membrane protein</topology>
    </subcellularLocation>
</comment>
<feature type="transmembrane region" description="Helical" evidence="10">
    <location>
        <begin position="496"/>
        <end position="515"/>
    </location>
</feature>
<dbReference type="GO" id="GO:0009252">
    <property type="term" value="P:peptidoglycan biosynthetic process"/>
    <property type="evidence" value="ECO:0007669"/>
    <property type="project" value="UniProtKB-UniRule"/>
</dbReference>
<dbReference type="NCBIfam" id="TIGR01695">
    <property type="entry name" value="murJ_mviN"/>
    <property type="match status" value="1"/>
</dbReference>
<dbReference type="RefSeq" id="WP_013217426.1">
    <property type="nucleotide sequence ID" value="NC_014313.1"/>
</dbReference>
<keyword evidence="10" id="KW-0997">Cell inner membrane</keyword>
<dbReference type="GO" id="GO:0005886">
    <property type="term" value="C:plasma membrane"/>
    <property type="evidence" value="ECO:0007669"/>
    <property type="project" value="UniProtKB-SubCell"/>
</dbReference>
<sequence>MKLYRSFATVGGWTLLSRVFGFVRDILIAATLGSGWVADAFVVAFRFPNLFRRLFGEGAFNSAFVPIFAKKLEGEGPEAARTFAEEAMAGLLFVLLIVTIFAELTMPLLMYGLAPGFDATPDKFELSVLLTRITMPYLLCMSLVALMSGALNSVGRFFESASVSVVLNLVMAVATLISLWLGYKREPEAGIIQAWAVFVAGFLQLALLMWGMHKAGMRLGFRWPRMTDDMRRLVKLGIPGVISGGVTQINIAIGTVIASLQPGAVSQLYYADRVYELPLSIVGIAVGVVLLPDVARQLRAGDTAGVMDSQNRSLEFAMLLTVPATLALAVIPHDIVRVLFERGAFHPEDTANTASLLAMFALGLPSFVMIKVFSPIYFAREDTKTPMRYAVISLTANTIGSIVLFFVLRELGMMPQLGIAIATTLGGWLNAYLLWAKLREHDDFIADARLRRNVPLIIVASIAMVGALLSTSYVLAPYLGADAKFLEKTAALAVEIGVGISVFGLLILAFGVMSLRQLGTFVRRRGKA</sequence>
<evidence type="ECO:0000256" key="8">
    <source>
        <dbReference type="ARBA" id="ARBA00060041"/>
    </source>
</evidence>
<dbReference type="PRINTS" id="PR01806">
    <property type="entry name" value="VIRFACTRMVIN"/>
</dbReference>
<dbReference type="GO" id="GO:0015648">
    <property type="term" value="F:lipid-linked peptidoglycan transporter activity"/>
    <property type="evidence" value="ECO:0007669"/>
    <property type="project" value="UniProtKB-UniRule"/>
</dbReference>
<dbReference type="PANTHER" id="PTHR47019:SF1">
    <property type="entry name" value="LIPID II FLIPPASE MURJ"/>
    <property type="match status" value="1"/>
</dbReference>
<keyword evidence="4 10" id="KW-0133">Cell shape</keyword>
<name>D8JY63_HYPDA</name>